<proteinExistence type="predicted"/>
<protein>
    <submittedName>
        <fullName evidence="2">Uncharacterized protein</fullName>
    </submittedName>
</protein>
<accession>A0A4R2CXE3</accession>
<evidence type="ECO:0000256" key="1">
    <source>
        <dbReference type="SAM" id="Phobius"/>
    </source>
</evidence>
<keyword evidence="1" id="KW-0472">Membrane</keyword>
<dbReference type="RefSeq" id="WP_133033776.1">
    <property type="nucleotide sequence ID" value="NZ_BAABEI010000012.1"/>
</dbReference>
<keyword evidence="3" id="KW-1185">Reference proteome</keyword>
<reference evidence="2 3" key="1">
    <citation type="submission" date="2019-03" db="EMBL/GenBank/DDBJ databases">
        <title>Genomic Encyclopedia of Type Strains, Phase IV (KMG-IV): sequencing the most valuable type-strain genomes for metagenomic binning, comparative biology and taxonomic classification.</title>
        <authorList>
            <person name="Goeker M."/>
        </authorList>
    </citation>
    <scope>NUCLEOTIDE SEQUENCE [LARGE SCALE GENOMIC DNA]</scope>
    <source>
        <strain evidence="2 3">DSM 18401</strain>
    </source>
</reference>
<gene>
    <name evidence="2" type="ORF">EV665_10418</name>
</gene>
<sequence length="130" mass="14244">MERTVFYSGGGFEVSESMLKTPRKTYALGQVEYVSVSRPLLLFAGLPAAGVIGFALIFRRYLFAEEIGTLIGCAIAALAASLVFGTLRVHSLALRDDEVAMNFGTIRRLRAVRLAVEKAMAYRDHGKRDA</sequence>
<dbReference type="EMBL" id="SLVX01000004">
    <property type="protein sequence ID" value="TCN46347.1"/>
    <property type="molecule type" value="Genomic_DNA"/>
</dbReference>
<name>A0A4R2CXE3_SHIGR</name>
<feature type="transmembrane region" description="Helical" evidence="1">
    <location>
        <begin position="40"/>
        <end position="61"/>
    </location>
</feature>
<keyword evidence="1" id="KW-1133">Transmembrane helix</keyword>
<evidence type="ECO:0000313" key="2">
    <source>
        <dbReference type="EMBL" id="TCN46347.1"/>
    </source>
</evidence>
<feature type="transmembrane region" description="Helical" evidence="1">
    <location>
        <begin position="67"/>
        <end position="87"/>
    </location>
</feature>
<keyword evidence="1" id="KW-0812">Transmembrane</keyword>
<organism evidence="2 3">
    <name type="scientific">Shinella granuli</name>
    <dbReference type="NCBI Taxonomy" id="323621"/>
    <lineage>
        <taxon>Bacteria</taxon>
        <taxon>Pseudomonadati</taxon>
        <taxon>Pseudomonadota</taxon>
        <taxon>Alphaproteobacteria</taxon>
        <taxon>Hyphomicrobiales</taxon>
        <taxon>Rhizobiaceae</taxon>
        <taxon>Shinella</taxon>
    </lineage>
</organism>
<dbReference type="AlphaFoldDB" id="A0A4R2CXE3"/>
<dbReference type="Proteomes" id="UP000295351">
    <property type="component" value="Unassembled WGS sequence"/>
</dbReference>
<comment type="caution">
    <text evidence="2">The sequence shown here is derived from an EMBL/GenBank/DDBJ whole genome shotgun (WGS) entry which is preliminary data.</text>
</comment>
<evidence type="ECO:0000313" key="3">
    <source>
        <dbReference type="Proteomes" id="UP000295351"/>
    </source>
</evidence>